<dbReference type="Proteomes" id="UP001326110">
    <property type="component" value="Chromosome"/>
</dbReference>
<dbReference type="Pfam" id="PF00583">
    <property type="entry name" value="Acetyltransf_1"/>
    <property type="match status" value="1"/>
</dbReference>
<dbReference type="RefSeq" id="WP_084669882.1">
    <property type="nucleotide sequence ID" value="NZ_CP140152.1"/>
</dbReference>
<dbReference type="Gene3D" id="3.40.630.30">
    <property type="match status" value="1"/>
</dbReference>
<evidence type="ECO:0000313" key="3">
    <source>
        <dbReference type="Proteomes" id="UP001326110"/>
    </source>
</evidence>
<name>A0ABZ0Y4V0_9BURK</name>
<dbReference type="InterPro" id="IPR000182">
    <property type="entry name" value="GNAT_dom"/>
</dbReference>
<protein>
    <submittedName>
        <fullName evidence="2">GNAT family N-acetyltransferase</fullName>
    </submittedName>
</protein>
<keyword evidence="3" id="KW-1185">Reference proteome</keyword>
<gene>
    <name evidence="2" type="ORF">SR858_12300</name>
</gene>
<organism evidence="2 3">
    <name type="scientific">Duganella zoogloeoides</name>
    <dbReference type="NCBI Taxonomy" id="75659"/>
    <lineage>
        <taxon>Bacteria</taxon>
        <taxon>Pseudomonadati</taxon>
        <taxon>Pseudomonadota</taxon>
        <taxon>Betaproteobacteria</taxon>
        <taxon>Burkholderiales</taxon>
        <taxon>Oxalobacteraceae</taxon>
        <taxon>Telluria group</taxon>
        <taxon>Duganella</taxon>
    </lineage>
</organism>
<dbReference type="GeneID" id="43166868"/>
<evidence type="ECO:0000313" key="2">
    <source>
        <dbReference type="EMBL" id="WQH07075.1"/>
    </source>
</evidence>
<dbReference type="SUPFAM" id="SSF55729">
    <property type="entry name" value="Acyl-CoA N-acyltransferases (Nat)"/>
    <property type="match status" value="1"/>
</dbReference>
<dbReference type="InterPro" id="IPR016181">
    <property type="entry name" value="Acyl_CoA_acyltransferase"/>
</dbReference>
<accession>A0ABZ0Y4V0</accession>
<dbReference type="CDD" id="cd04301">
    <property type="entry name" value="NAT_SF"/>
    <property type="match status" value="1"/>
</dbReference>
<sequence length="194" mass="21661">MPAQAISLDVAIEPIASSAFEVFFAYLNDHLSDNGKPGNVYFQPLPYAESVFSIDKAKAFRDALDIPMGEPGWRRLWGAFTPGRKLVGHIDLRANPEPFAAHRCLLGMGVDRTLRKFGLGQRLIEHAGKWASESGKVKWIDLQVLSVNQPAIRLYERSGFTKTGEVPEMFEIDGQPFSYTSMAKRVEVNFSDLV</sequence>
<dbReference type="PROSITE" id="PS51186">
    <property type="entry name" value="GNAT"/>
    <property type="match status" value="1"/>
</dbReference>
<reference evidence="2 3" key="1">
    <citation type="submission" date="2023-11" db="EMBL/GenBank/DDBJ databases">
        <title>MicrobeMod: A computational toolkit for identifying prokaryotic methylation and restriction-modification with nanopore sequencing.</title>
        <authorList>
            <person name="Crits-Christoph A."/>
            <person name="Kang S.C."/>
            <person name="Lee H."/>
            <person name="Ostrov N."/>
        </authorList>
    </citation>
    <scope>NUCLEOTIDE SEQUENCE [LARGE SCALE GENOMIC DNA]</scope>
    <source>
        <strain evidence="2 3">ATCC 25935</strain>
    </source>
</reference>
<evidence type="ECO:0000259" key="1">
    <source>
        <dbReference type="PROSITE" id="PS51186"/>
    </source>
</evidence>
<feature type="domain" description="N-acetyltransferase" evidence="1">
    <location>
        <begin position="10"/>
        <end position="187"/>
    </location>
</feature>
<dbReference type="EMBL" id="CP140152">
    <property type="protein sequence ID" value="WQH07075.1"/>
    <property type="molecule type" value="Genomic_DNA"/>
</dbReference>
<proteinExistence type="predicted"/>